<feature type="transmembrane region" description="Helical" evidence="1">
    <location>
        <begin position="53"/>
        <end position="70"/>
    </location>
</feature>
<dbReference type="InterPro" id="IPR025329">
    <property type="entry name" value="DUF4235"/>
</dbReference>
<accession>A0A8J3R147</accession>
<keyword evidence="3" id="KW-1185">Reference proteome</keyword>
<organism evidence="2 3">
    <name type="scientific">Rugosimonospora africana</name>
    <dbReference type="NCBI Taxonomy" id="556532"/>
    <lineage>
        <taxon>Bacteria</taxon>
        <taxon>Bacillati</taxon>
        <taxon>Actinomycetota</taxon>
        <taxon>Actinomycetes</taxon>
        <taxon>Micromonosporales</taxon>
        <taxon>Micromonosporaceae</taxon>
        <taxon>Rugosimonospora</taxon>
    </lineage>
</organism>
<feature type="transmembrane region" description="Helical" evidence="1">
    <location>
        <begin position="12"/>
        <end position="33"/>
    </location>
</feature>
<keyword evidence="1" id="KW-1133">Transmembrane helix</keyword>
<dbReference type="AlphaFoldDB" id="A0A8J3R147"/>
<keyword evidence="1" id="KW-0812">Transmembrane</keyword>
<evidence type="ECO:0000313" key="2">
    <source>
        <dbReference type="EMBL" id="GIH21075.1"/>
    </source>
</evidence>
<dbReference type="Proteomes" id="UP000642748">
    <property type="component" value="Unassembled WGS sequence"/>
</dbReference>
<reference evidence="2" key="1">
    <citation type="submission" date="2021-01" db="EMBL/GenBank/DDBJ databases">
        <title>Whole genome shotgun sequence of Rugosimonospora africana NBRC 104875.</title>
        <authorList>
            <person name="Komaki H."/>
            <person name="Tamura T."/>
        </authorList>
    </citation>
    <scope>NUCLEOTIDE SEQUENCE</scope>
    <source>
        <strain evidence="2">NBRC 104875</strain>
    </source>
</reference>
<protein>
    <submittedName>
        <fullName evidence="2">Membrane protein</fullName>
    </submittedName>
</protein>
<dbReference type="EMBL" id="BONZ01000115">
    <property type="protein sequence ID" value="GIH21075.1"/>
    <property type="molecule type" value="Genomic_DNA"/>
</dbReference>
<evidence type="ECO:0000313" key="3">
    <source>
        <dbReference type="Proteomes" id="UP000642748"/>
    </source>
</evidence>
<keyword evidence="1" id="KW-0472">Membrane</keyword>
<name>A0A8J3R147_9ACTN</name>
<dbReference type="RefSeq" id="WP_203924478.1">
    <property type="nucleotide sequence ID" value="NZ_BONZ01000115.1"/>
</dbReference>
<evidence type="ECO:0000256" key="1">
    <source>
        <dbReference type="SAM" id="Phobius"/>
    </source>
</evidence>
<gene>
    <name evidence="2" type="ORF">Raf01_92470</name>
</gene>
<dbReference type="Pfam" id="PF14019">
    <property type="entry name" value="DUF4235"/>
    <property type="match status" value="1"/>
</dbReference>
<sequence>MKKQLLYRPVGMLVGVAAGAISGMVVKQVWRLIPGKEGTPDALDEERGWGEVLAAAALQGLVFAIVRAALDRGTAQGVRRLTGEWPG</sequence>
<proteinExistence type="predicted"/>
<comment type="caution">
    <text evidence="2">The sequence shown here is derived from an EMBL/GenBank/DDBJ whole genome shotgun (WGS) entry which is preliminary data.</text>
</comment>